<dbReference type="RefSeq" id="WP_151971495.1">
    <property type="nucleotide sequence ID" value="NZ_AP019860.1"/>
</dbReference>
<dbReference type="OrthoDB" id="9762778at2"/>
<feature type="domain" description="ABC transmembrane type-1" evidence="11">
    <location>
        <begin position="20"/>
        <end position="303"/>
    </location>
</feature>
<dbReference type="FunFam" id="3.40.50.300:FF:000854">
    <property type="entry name" value="Multidrug ABC transporter ATP-binding protein"/>
    <property type="match status" value="1"/>
</dbReference>
<feature type="transmembrane region" description="Helical" evidence="9">
    <location>
        <begin position="162"/>
        <end position="183"/>
    </location>
</feature>
<dbReference type="SUPFAM" id="SSF52540">
    <property type="entry name" value="P-loop containing nucleoside triphosphate hydrolases"/>
    <property type="match status" value="1"/>
</dbReference>
<dbReference type="AlphaFoldDB" id="A0A5S9ITI9"/>
<feature type="transmembrane region" description="Helical" evidence="9">
    <location>
        <begin position="280"/>
        <end position="301"/>
    </location>
</feature>
<feature type="transmembrane region" description="Helical" evidence="9">
    <location>
        <begin position="12"/>
        <end position="37"/>
    </location>
</feature>
<dbReference type="Gene3D" id="1.20.1560.10">
    <property type="entry name" value="ABC transporter type 1, transmembrane domain"/>
    <property type="match status" value="1"/>
</dbReference>
<dbReference type="InterPro" id="IPR011527">
    <property type="entry name" value="ABC1_TM_dom"/>
</dbReference>
<reference evidence="12 13" key="1">
    <citation type="submission" date="2019-08" db="EMBL/GenBank/DDBJ databases">
        <title>Complete genome sequence of Candidatus Uab amorphum.</title>
        <authorList>
            <person name="Shiratori T."/>
            <person name="Suzuki S."/>
            <person name="Kakizawa Y."/>
            <person name="Ishida K."/>
        </authorList>
    </citation>
    <scope>NUCLEOTIDE SEQUENCE [LARGE SCALE GENOMIC DNA]</scope>
    <source>
        <strain evidence="12 13">SRT547</strain>
    </source>
</reference>
<name>A0A5S9ITI9_UABAM</name>
<evidence type="ECO:0000256" key="7">
    <source>
        <dbReference type="ARBA" id="ARBA00022989"/>
    </source>
</evidence>
<dbReference type="PROSITE" id="PS50929">
    <property type="entry name" value="ABC_TM1F"/>
    <property type="match status" value="1"/>
</dbReference>
<dbReference type="InterPro" id="IPR017871">
    <property type="entry name" value="ABC_transporter-like_CS"/>
</dbReference>
<dbReference type="PROSITE" id="PS00211">
    <property type="entry name" value="ABC_TRANSPORTER_1"/>
    <property type="match status" value="1"/>
</dbReference>
<dbReference type="SUPFAM" id="SSF90123">
    <property type="entry name" value="ABC transporter transmembrane region"/>
    <property type="match status" value="1"/>
</dbReference>
<dbReference type="SMART" id="SM00382">
    <property type="entry name" value="AAA"/>
    <property type="match status" value="1"/>
</dbReference>
<evidence type="ECO:0000313" key="12">
    <source>
        <dbReference type="EMBL" id="BBM87477.1"/>
    </source>
</evidence>
<dbReference type="InterPro" id="IPR039421">
    <property type="entry name" value="Type_1_exporter"/>
</dbReference>
<evidence type="ECO:0000256" key="6">
    <source>
        <dbReference type="ARBA" id="ARBA00022840"/>
    </source>
</evidence>
<keyword evidence="8 9" id="KW-0472">Membrane</keyword>
<keyword evidence="4 9" id="KW-0812">Transmembrane</keyword>
<comment type="subcellular location">
    <subcellularLocation>
        <location evidence="1">Cell membrane</location>
        <topology evidence="1">Multi-pass membrane protein</topology>
    </subcellularLocation>
</comment>
<keyword evidence="6 12" id="KW-0067">ATP-binding</keyword>
<feature type="transmembrane region" description="Helical" evidence="9">
    <location>
        <begin position="127"/>
        <end position="150"/>
    </location>
</feature>
<gene>
    <name evidence="12" type="ORF">UABAM_05889</name>
</gene>
<keyword evidence="3" id="KW-1003">Cell membrane</keyword>
<dbReference type="GO" id="GO:0005524">
    <property type="term" value="F:ATP binding"/>
    <property type="evidence" value="ECO:0007669"/>
    <property type="project" value="UniProtKB-KW"/>
</dbReference>
<evidence type="ECO:0000256" key="2">
    <source>
        <dbReference type="ARBA" id="ARBA00022448"/>
    </source>
</evidence>
<evidence type="ECO:0000256" key="9">
    <source>
        <dbReference type="SAM" id="Phobius"/>
    </source>
</evidence>
<keyword evidence="7 9" id="KW-1133">Transmembrane helix</keyword>
<organism evidence="12 13">
    <name type="scientific">Uabimicrobium amorphum</name>
    <dbReference type="NCBI Taxonomy" id="2596890"/>
    <lineage>
        <taxon>Bacteria</taxon>
        <taxon>Pseudomonadati</taxon>
        <taxon>Planctomycetota</taxon>
        <taxon>Candidatus Uabimicrobiia</taxon>
        <taxon>Candidatus Uabimicrobiales</taxon>
        <taxon>Candidatus Uabimicrobiaceae</taxon>
        <taxon>Candidatus Uabimicrobium</taxon>
    </lineage>
</organism>
<dbReference type="InterPro" id="IPR027417">
    <property type="entry name" value="P-loop_NTPase"/>
</dbReference>
<dbReference type="GO" id="GO:0016887">
    <property type="term" value="F:ATP hydrolysis activity"/>
    <property type="evidence" value="ECO:0007669"/>
    <property type="project" value="InterPro"/>
</dbReference>
<keyword evidence="2" id="KW-0813">Transport</keyword>
<dbReference type="GO" id="GO:0015421">
    <property type="term" value="F:ABC-type oligopeptide transporter activity"/>
    <property type="evidence" value="ECO:0007669"/>
    <property type="project" value="TreeGrafter"/>
</dbReference>
<dbReference type="InterPro" id="IPR003439">
    <property type="entry name" value="ABC_transporter-like_ATP-bd"/>
</dbReference>
<dbReference type="EMBL" id="AP019860">
    <property type="protein sequence ID" value="BBM87477.1"/>
    <property type="molecule type" value="Genomic_DNA"/>
</dbReference>
<dbReference type="PANTHER" id="PTHR43394">
    <property type="entry name" value="ATP-DEPENDENT PERMEASE MDL1, MITOCHONDRIAL"/>
    <property type="match status" value="1"/>
</dbReference>
<protein>
    <submittedName>
        <fullName evidence="12">Multidrug ABC transporter ATP-binding protein</fullName>
    </submittedName>
</protein>
<dbReference type="PANTHER" id="PTHR43394:SF1">
    <property type="entry name" value="ATP-BINDING CASSETTE SUB-FAMILY B MEMBER 10, MITOCHONDRIAL"/>
    <property type="match status" value="1"/>
</dbReference>
<keyword evidence="5" id="KW-0547">Nucleotide-binding</keyword>
<feature type="transmembrane region" description="Helical" evidence="9">
    <location>
        <begin position="247"/>
        <end position="268"/>
    </location>
</feature>
<evidence type="ECO:0000313" key="13">
    <source>
        <dbReference type="Proteomes" id="UP000326354"/>
    </source>
</evidence>
<proteinExistence type="predicted"/>
<accession>A0A5S9ITI9</accession>
<dbReference type="Pfam" id="PF00664">
    <property type="entry name" value="ABC_membrane"/>
    <property type="match status" value="1"/>
</dbReference>
<evidence type="ECO:0000256" key="3">
    <source>
        <dbReference type="ARBA" id="ARBA00022475"/>
    </source>
</evidence>
<evidence type="ECO:0000256" key="8">
    <source>
        <dbReference type="ARBA" id="ARBA00023136"/>
    </source>
</evidence>
<evidence type="ECO:0000259" key="11">
    <source>
        <dbReference type="PROSITE" id="PS50929"/>
    </source>
</evidence>
<evidence type="ECO:0000259" key="10">
    <source>
        <dbReference type="PROSITE" id="PS50893"/>
    </source>
</evidence>
<evidence type="ECO:0000256" key="1">
    <source>
        <dbReference type="ARBA" id="ARBA00004651"/>
    </source>
</evidence>
<keyword evidence="13" id="KW-1185">Reference proteome</keyword>
<dbReference type="CDD" id="cd18541">
    <property type="entry name" value="ABC_6TM_TmrB_like"/>
    <property type="match status" value="1"/>
</dbReference>
<sequence>MKIFLSYTKRYALTYIWWFFFGMILVAGTKILAVMIIEYIKQAIDAVQTQQATANTVVPFVYSIILCAAGLFVARTLSRHMFFTPGRMIEYNIRNDYFRRLLLLQRNFFANHETGDLVNRCAHDIMFVRSVFGFSTLQIFNVSFAFLFGFSAMLRMDVATTLYLLIPMVVSYLIVQTSILMMFRYWKESDKKIGELSSFCLSSYKGASVIQGYNSEQRFSTQFAETNQQFLDIGVKLAKIRCFSLPLIRFVGSVSIFTILWITGTKVIEGTLSLGELTAFIGYVSMVLPPLMSLGWMLNSINRALPAMQRLDEILLAEPQLLEVREQLGEWQKKGCHLKVASCNYAHATDAEENAAFSIKNVDIDLPPGKVLGIVGETGSGKTTLIDCILRLNHIKAQQIYIDDLDAAHTELPVYRQYFSAVPQRPFLFSTSLRDNLNLAAKEPKSDKELISYLEIAGFTLDLQQLPDGLDTLVGERGVMLSGGQRQRVALARALIKEADIYILDDVLSAVDHETESTIIENLRNFANEKSFIIVSHRISAIQWADEILVLENGKVIDRGTHSQLISKPGFYQEIYQYQAQGHEDGTTE</sequence>
<feature type="domain" description="ABC transporter" evidence="10">
    <location>
        <begin position="338"/>
        <end position="578"/>
    </location>
</feature>
<dbReference type="Proteomes" id="UP000326354">
    <property type="component" value="Chromosome"/>
</dbReference>
<dbReference type="InterPro" id="IPR036640">
    <property type="entry name" value="ABC1_TM_sf"/>
</dbReference>
<dbReference type="InterPro" id="IPR003593">
    <property type="entry name" value="AAA+_ATPase"/>
</dbReference>
<feature type="transmembrane region" description="Helical" evidence="9">
    <location>
        <begin position="57"/>
        <end position="78"/>
    </location>
</feature>
<dbReference type="Pfam" id="PF00005">
    <property type="entry name" value="ABC_tran"/>
    <property type="match status" value="1"/>
</dbReference>
<dbReference type="Gene3D" id="3.40.50.300">
    <property type="entry name" value="P-loop containing nucleotide triphosphate hydrolases"/>
    <property type="match status" value="1"/>
</dbReference>
<dbReference type="PROSITE" id="PS50893">
    <property type="entry name" value="ABC_TRANSPORTER_2"/>
    <property type="match status" value="1"/>
</dbReference>
<dbReference type="KEGG" id="uam:UABAM_05889"/>
<dbReference type="GO" id="GO:0005886">
    <property type="term" value="C:plasma membrane"/>
    <property type="evidence" value="ECO:0007669"/>
    <property type="project" value="UniProtKB-SubCell"/>
</dbReference>
<evidence type="ECO:0000256" key="5">
    <source>
        <dbReference type="ARBA" id="ARBA00022741"/>
    </source>
</evidence>
<evidence type="ECO:0000256" key="4">
    <source>
        <dbReference type="ARBA" id="ARBA00022692"/>
    </source>
</evidence>